<protein>
    <submittedName>
        <fullName evidence="1">Uncharacterized protein</fullName>
    </submittedName>
</protein>
<dbReference type="AlphaFoldDB" id="B0EPZ5"/>
<dbReference type="GeneID" id="5885350"/>
<dbReference type="RefSeq" id="XP_001740197.1">
    <property type="nucleotide sequence ID" value="XM_001740145.1"/>
</dbReference>
<reference evidence="2" key="1">
    <citation type="submission" date="2007-12" db="EMBL/GenBank/DDBJ databases">
        <title>Annotation of Entamoeba dispar SAW760.</title>
        <authorList>
            <person name="Lorenzi H."/>
            <person name="Inman J."/>
            <person name="Schobel S."/>
            <person name="Amedeo P."/>
            <person name="Caler E."/>
        </authorList>
    </citation>
    <scope>NUCLEOTIDE SEQUENCE [LARGE SCALE GENOMIC DNA]</scope>
    <source>
        <strain evidence="2">ATCC PRA-260 / SAW760</strain>
    </source>
</reference>
<dbReference type="EMBL" id="DS550311">
    <property type="protein sequence ID" value="EDR23407.1"/>
    <property type="molecule type" value="Genomic_DNA"/>
</dbReference>
<dbReference type="KEGG" id="edi:EDI_063050"/>
<accession>B0EPZ5</accession>
<evidence type="ECO:0000313" key="1">
    <source>
        <dbReference type="EMBL" id="EDR23407.1"/>
    </source>
</evidence>
<organism evidence="2">
    <name type="scientific">Entamoeba dispar (strain ATCC PRA-260 / SAW760)</name>
    <dbReference type="NCBI Taxonomy" id="370354"/>
    <lineage>
        <taxon>Eukaryota</taxon>
        <taxon>Amoebozoa</taxon>
        <taxon>Evosea</taxon>
        <taxon>Archamoebae</taxon>
        <taxon>Mastigamoebida</taxon>
        <taxon>Entamoebidae</taxon>
        <taxon>Entamoeba</taxon>
    </lineage>
</organism>
<name>B0EPZ5_ENTDS</name>
<proteinExistence type="predicted"/>
<gene>
    <name evidence="1" type="ORF">EDI_063050</name>
</gene>
<keyword evidence="2" id="KW-1185">Reference proteome</keyword>
<dbReference type="Proteomes" id="UP000008076">
    <property type="component" value="Unassembled WGS sequence"/>
</dbReference>
<sequence>MNLISEKVSNSCHDNSGSARVTVTLNHNKADLLNLMNIISTINLTKKKMTCTGICICSVYSGNVIFIHYMEIENKFMVKVVIFQLKDMKIVNILQLVIMLWTITS</sequence>
<dbReference type="VEuPathDB" id="AmoebaDB:EDI_063050"/>
<evidence type="ECO:0000313" key="2">
    <source>
        <dbReference type="Proteomes" id="UP000008076"/>
    </source>
</evidence>